<protein>
    <submittedName>
        <fullName evidence="1">Uncharacterized protein</fullName>
    </submittedName>
</protein>
<gene>
    <name evidence="1" type="ORF">CDL12_20729</name>
</gene>
<proteinExistence type="predicted"/>
<keyword evidence="2" id="KW-1185">Reference proteome</keyword>
<comment type="caution">
    <text evidence="1">The sequence shown here is derived from an EMBL/GenBank/DDBJ whole genome shotgun (WGS) entry which is preliminary data.</text>
</comment>
<dbReference type="PANTHER" id="PTHR34206:SF1">
    <property type="entry name" value="OS10G0390701 PROTEIN"/>
    <property type="match status" value="1"/>
</dbReference>
<reference evidence="2" key="1">
    <citation type="journal article" date="2018" name="Gigascience">
        <title>Genome assembly of the Pink Ipe (Handroanthus impetiginosus, Bignoniaceae), a highly valued, ecologically keystone Neotropical timber forest tree.</title>
        <authorList>
            <person name="Silva-Junior O.B."/>
            <person name="Grattapaglia D."/>
            <person name="Novaes E."/>
            <person name="Collevatti R.G."/>
        </authorList>
    </citation>
    <scope>NUCLEOTIDE SEQUENCE [LARGE SCALE GENOMIC DNA]</scope>
    <source>
        <strain evidence="2">cv. UFG-1</strain>
    </source>
</reference>
<dbReference type="EMBL" id="NKXS01004335">
    <property type="protein sequence ID" value="PIN06717.1"/>
    <property type="molecule type" value="Genomic_DNA"/>
</dbReference>
<evidence type="ECO:0000313" key="2">
    <source>
        <dbReference type="Proteomes" id="UP000231279"/>
    </source>
</evidence>
<dbReference type="PANTHER" id="PTHR34206">
    <property type="entry name" value="OS06G0193300 PROTEIN"/>
    <property type="match status" value="1"/>
</dbReference>
<dbReference type="Proteomes" id="UP000231279">
    <property type="component" value="Unassembled WGS sequence"/>
</dbReference>
<accession>A0A2G9GN44</accession>
<dbReference type="STRING" id="429701.A0A2G9GN44"/>
<dbReference type="OrthoDB" id="581210at2759"/>
<organism evidence="1 2">
    <name type="scientific">Handroanthus impetiginosus</name>
    <dbReference type="NCBI Taxonomy" id="429701"/>
    <lineage>
        <taxon>Eukaryota</taxon>
        <taxon>Viridiplantae</taxon>
        <taxon>Streptophyta</taxon>
        <taxon>Embryophyta</taxon>
        <taxon>Tracheophyta</taxon>
        <taxon>Spermatophyta</taxon>
        <taxon>Magnoliopsida</taxon>
        <taxon>eudicotyledons</taxon>
        <taxon>Gunneridae</taxon>
        <taxon>Pentapetalae</taxon>
        <taxon>asterids</taxon>
        <taxon>lamiids</taxon>
        <taxon>Lamiales</taxon>
        <taxon>Bignoniaceae</taxon>
        <taxon>Crescentiina</taxon>
        <taxon>Tabebuia alliance</taxon>
        <taxon>Handroanthus</taxon>
    </lineage>
</organism>
<evidence type="ECO:0000313" key="1">
    <source>
        <dbReference type="EMBL" id="PIN06717.1"/>
    </source>
</evidence>
<name>A0A2G9GN44_9LAMI</name>
<sequence length="124" mass="14089">MAIIFSLYSSPTVTLSHGSAKGPRNNRLVMCSNNHISVNLQIRSYDNYKNKLVFEDKSAGIVCYKDENGEIICEGYDEGPRFQQQISRFTCNSSRDVEIVDLLQRCWLHVADENELENAKGLQV</sequence>
<dbReference type="AlphaFoldDB" id="A0A2G9GN44"/>